<accession>A0AAV2G1M9</accession>
<dbReference type="PROSITE" id="PS50066">
    <property type="entry name" value="MADS_BOX_2"/>
    <property type="match status" value="1"/>
</dbReference>
<dbReference type="PANTHER" id="PTHR11945">
    <property type="entry name" value="MADS BOX PROTEIN"/>
    <property type="match status" value="1"/>
</dbReference>
<dbReference type="EMBL" id="OZ034820">
    <property type="protein sequence ID" value="CAL1404124.1"/>
    <property type="molecule type" value="Genomic_DNA"/>
</dbReference>
<dbReference type="SMART" id="SM00432">
    <property type="entry name" value="MADS"/>
    <property type="match status" value="1"/>
</dbReference>
<feature type="region of interest" description="Disordered" evidence="6">
    <location>
        <begin position="230"/>
        <end position="251"/>
    </location>
</feature>
<dbReference type="GO" id="GO:0005634">
    <property type="term" value="C:nucleus"/>
    <property type="evidence" value="ECO:0007669"/>
    <property type="project" value="UniProtKB-SubCell"/>
</dbReference>
<dbReference type="SUPFAM" id="SSF55455">
    <property type="entry name" value="SRF-like"/>
    <property type="match status" value="1"/>
</dbReference>
<dbReference type="CDD" id="cd00266">
    <property type="entry name" value="MADS_SRF_like"/>
    <property type="match status" value="1"/>
</dbReference>
<dbReference type="PRINTS" id="PR00404">
    <property type="entry name" value="MADSDOMAIN"/>
</dbReference>
<dbReference type="Gene3D" id="3.40.1810.10">
    <property type="entry name" value="Transcription factor, MADS-box"/>
    <property type="match status" value="1"/>
</dbReference>
<dbReference type="InterPro" id="IPR036879">
    <property type="entry name" value="TF_MADSbox_sf"/>
</dbReference>
<keyword evidence="9" id="KW-1185">Reference proteome</keyword>
<keyword evidence="5" id="KW-0539">Nucleus</keyword>
<proteinExistence type="predicted"/>
<evidence type="ECO:0000256" key="2">
    <source>
        <dbReference type="ARBA" id="ARBA00023015"/>
    </source>
</evidence>
<dbReference type="GO" id="GO:0000978">
    <property type="term" value="F:RNA polymerase II cis-regulatory region sequence-specific DNA binding"/>
    <property type="evidence" value="ECO:0007669"/>
    <property type="project" value="TreeGrafter"/>
</dbReference>
<dbReference type="InterPro" id="IPR033897">
    <property type="entry name" value="SRF-like_MADS-box"/>
</dbReference>
<dbReference type="PANTHER" id="PTHR11945:SF521">
    <property type="entry name" value="AGAMOUS-LIKE 48-RELATED"/>
    <property type="match status" value="1"/>
</dbReference>
<name>A0AAV2G1M9_9ROSI</name>
<dbReference type="InterPro" id="IPR002100">
    <property type="entry name" value="TF_MADSbox"/>
</dbReference>
<keyword evidence="2" id="KW-0805">Transcription regulation</keyword>
<dbReference type="GO" id="GO:0045944">
    <property type="term" value="P:positive regulation of transcription by RNA polymerase II"/>
    <property type="evidence" value="ECO:0007669"/>
    <property type="project" value="InterPro"/>
</dbReference>
<evidence type="ECO:0000256" key="3">
    <source>
        <dbReference type="ARBA" id="ARBA00023125"/>
    </source>
</evidence>
<reference evidence="8 9" key="1">
    <citation type="submission" date="2024-04" db="EMBL/GenBank/DDBJ databases">
        <authorList>
            <person name="Fracassetti M."/>
        </authorList>
    </citation>
    <scope>NUCLEOTIDE SEQUENCE [LARGE SCALE GENOMIC DNA]</scope>
</reference>
<keyword evidence="3" id="KW-0238">DNA-binding</keyword>
<protein>
    <recommendedName>
        <fullName evidence="7">MADS-box domain-containing protein</fullName>
    </recommendedName>
</protein>
<sequence length="251" mass="27884">MARKKVTIAWITNAAARKACMKKRRLSLMKKVHELSTLCGVQTFCIVRSPDDDEQLAPVVFPPDDEGEASRVLTRFLALPAYERSKRTTSQESYLVNRIGKLQSRQKHVLERMNELELAYLMDEVFYGKGVGGLGLDGLDCLSLLLKEKLREIREKAEFYGRDQRGKREQQGPKKKAKRDRLQGVEGNGVVVPQSSVTNVLPVSGGDGGGDLYDVVAGFLGDFGGDFQLQSGDDESNGNIWPFDGVFPPMD</sequence>
<evidence type="ECO:0000313" key="8">
    <source>
        <dbReference type="EMBL" id="CAL1404124.1"/>
    </source>
</evidence>
<dbReference type="Proteomes" id="UP001497516">
    <property type="component" value="Chromosome 7"/>
</dbReference>
<evidence type="ECO:0000259" key="7">
    <source>
        <dbReference type="PROSITE" id="PS50066"/>
    </source>
</evidence>
<evidence type="ECO:0000256" key="6">
    <source>
        <dbReference type="SAM" id="MobiDB-lite"/>
    </source>
</evidence>
<dbReference type="GO" id="GO:0046983">
    <property type="term" value="F:protein dimerization activity"/>
    <property type="evidence" value="ECO:0007669"/>
    <property type="project" value="InterPro"/>
</dbReference>
<feature type="compositionally biased region" description="Basic and acidic residues" evidence="6">
    <location>
        <begin position="161"/>
        <end position="172"/>
    </location>
</feature>
<dbReference type="Pfam" id="PF00319">
    <property type="entry name" value="SRF-TF"/>
    <property type="match status" value="1"/>
</dbReference>
<feature type="region of interest" description="Disordered" evidence="6">
    <location>
        <begin position="161"/>
        <end position="185"/>
    </location>
</feature>
<keyword evidence="4" id="KW-0804">Transcription</keyword>
<dbReference type="GO" id="GO:0000981">
    <property type="term" value="F:DNA-binding transcription factor activity, RNA polymerase II-specific"/>
    <property type="evidence" value="ECO:0007669"/>
    <property type="project" value="InterPro"/>
</dbReference>
<evidence type="ECO:0000256" key="1">
    <source>
        <dbReference type="ARBA" id="ARBA00004123"/>
    </source>
</evidence>
<gene>
    <name evidence="8" type="ORF">LTRI10_LOCUS44007</name>
</gene>
<feature type="domain" description="MADS-box" evidence="7">
    <location>
        <begin position="1"/>
        <end position="49"/>
    </location>
</feature>
<evidence type="ECO:0000313" key="9">
    <source>
        <dbReference type="Proteomes" id="UP001497516"/>
    </source>
</evidence>
<evidence type="ECO:0000256" key="5">
    <source>
        <dbReference type="ARBA" id="ARBA00023242"/>
    </source>
</evidence>
<evidence type="ECO:0000256" key="4">
    <source>
        <dbReference type="ARBA" id="ARBA00023163"/>
    </source>
</evidence>
<comment type="subcellular location">
    <subcellularLocation>
        <location evidence="1">Nucleus</location>
    </subcellularLocation>
</comment>
<dbReference type="AlphaFoldDB" id="A0AAV2G1M9"/>
<organism evidence="8 9">
    <name type="scientific">Linum trigynum</name>
    <dbReference type="NCBI Taxonomy" id="586398"/>
    <lineage>
        <taxon>Eukaryota</taxon>
        <taxon>Viridiplantae</taxon>
        <taxon>Streptophyta</taxon>
        <taxon>Embryophyta</taxon>
        <taxon>Tracheophyta</taxon>
        <taxon>Spermatophyta</taxon>
        <taxon>Magnoliopsida</taxon>
        <taxon>eudicotyledons</taxon>
        <taxon>Gunneridae</taxon>
        <taxon>Pentapetalae</taxon>
        <taxon>rosids</taxon>
        <taxon>fabids</taxon>
        <taxon>Malpighiales</taxon>
        <taxon>Linaceae</taxon>
        <taxon>Linum</taxon>
    </lineage>
</organism>